<evidence type="ECO:0000256" key="1">
    <source>
        <dbReference type="ARBA" id="ARBA00004141"/>
    </source>
</evidence>
<dbReference type="InterPro" id="IPR007271">
    <property type="entry name" value="Nuc_sug_transpt"/>
</dbReference>
<evidence type="ECO:0000256" key="3">
    <source>
        <dbReference type="ARBA" id="ARBA00022989"/>
    </source>
</evidence>
<feature type="non-terminal residue" evidence="6">
    <location>
        <position position="211"/>
    </location>
</feature>
<keyword evidence="3 5" id="KW-1133">Transmembrane helix</keyword>
<evidence type="ECO:0000256" key="2">
    <source>
        <dbReference type="ARBA" id="ARBA00022692"/>
    </source>
</evidence>
<keyword evidence="7" id="KW-1185">Reference proteome</keyword>
<sequence>MAGEAAKGTMGIFIIFVLSRALHPMVIDYSKEDGKMLYSKNSPAIMSQLLSMLFVNFLAWQEEGMKGVKACWQIPKGASIFIVIGLWYAFGDFLEMLSMGAMTGGLYQLLLQSKLLITAVMMKQLKGTTQSDLQWNVLIAATLAISAFVMVDSGSSDGESGIPLMDAKLKGFSNMSMSAKLSLMSLSRVIASVGIAAVMEPSVQPSYEWSA</sequence>
<comment type="subcellular location">
    <subcellularLocation>
        <location evidence="1">Membrane</location>
        <topology evidence="1">Multi-pass membrane protein</topology>
    </subcellularLocation>
</comment>
<proteinExistence type="predicted"/>
<evidence type="ECO:0000256" key="4">
    <source>
        <dbReference type="ARBA" id="ARBA00023136"/>
    </source>
</evidence>
<protein>
    <submittedName>
        <fullName evidence="6">Uncharacterized protein</fullName>
    </submittedName>
</protein>
<comment type="caution">
    <text evidence="6">The sequence shown here is derived from an EMBL/GenBank/DDBJ whole genome shotgun (WGS) entry which is preliminary data.</text>
</comment>
<gene>
    <name evidence="6" type="ORF">CCMP2556_LOCUS54450</name>
</gene>
<name>A0ABP0SX95_9DINO</name>
<dbReference type="Pfam" id="PF04142">
    <property type="entry name" value="Nuc_sug_transp"/>
    <property type="match status" value="1"/>
</dbReference>
<feature type="transmembrane region" description="Helical" evidence="5">
    <location>
        <begin position="12"/>
        <end position="30"/>
    </location>
</feature>
<reference evidence="6 7" key="1">
    <citation type="submission" date="2024-02" db="EMBL/GenBank/DDBJ databases">
        <authorList>
            <person name="Chen Y."/>
            <person name="Shah S."/>
            <person name="Dougan E. K."/>
            <person name="Thang M."/>
            <person name="Chan C."/>
        </authorList>
    </citation>
    <scope>NUCLEOTIDE SEQUENCE [LARGE SCALE GENOMIC DNA]</scope>
</reference>
<accession>A0ABP0SX95</accession>
<feature type="transmembrane region" description="Helical" evidence="5">
    <location>
        <begin position="42"/>
        <end position="60"/>
    </location>
</feature>
<dbReference type="EMBL" id="CAXAMN010028582">
    <property type="protein sequence ID" value="CAK9117008.1"/>
    <property type="molecule type" value="Genomic_DNA"/>
</dbReference>
<keyword evidence="2 5" id="KW-0812">Transmembrane</keyword>
<dbReference type="Proteomes" id="UP001642484">
    <property type="component" value="Unassembled WGS sequence"/>
</dbReference>
<evidence type="ECO:0000256" key="5">
    <source>
        <dbReference type="SAM" id="Phobius"/>
    </source>
</evidence>
<organism evidence="6 7">
    <name type="scientific">Durusdinium trenchii</name>
    <dbReference type="NCBI Taxonomy" id="1381693"/>
    <lineage>
        <taxon>Eukaryota</taxon>
        <taxon>Sar</taxon>
        <taxon>Alveolata</taxon>
        <taxon>Dinophyceae</taxon>
        <taxon>Suessiales</taxon>
        <taxon>Symbiodiniaceae</taxon>
        <taxon>Durusdinium</taxon>
    </lineage>
</organism>
<evidence type="ECO:0000313" key="6">
    <source>
        <dbReference type="EMBL" id="CAK9117008.1"/>
    </source>
</evidence>
<evidence type="ECO:0000313" key="7">
    <source>
        <dbReference type="Proteomes" id="UP001642484"/>
    </source>
</evidence>
<keyword evidence="4 5" id="KW-0472">Membrane</keyword>